<evidence type="ECO:0008006" key="4">
    <source>
        <dbReference type="Google" id="ProtNLM"/>
    </source>
</evidence>
<organism evidence="2 3">
    <name type="scientific">Antarctobacter heliothermus</name>
    <dbReference type="NCBI Taxonomy" id="74033"/>
    <lineage>
        <taxon>Bacteria</taxon>
        <taxon>Pseudomonadati</taxon>
        <taxon>Pseudomonadota</taxon>
        <taxon>Alphaproteobacteria</taxon>
        <taxon>Rhodobacterales</taxon>
        <taxon>Roseobacteraceae</taxon>
        <taxon>Antarctobacter</taxon>
    </lineage>
</organism>
<dbReference type="Proteomes" id="UP000198440">
    <property type="component" value="Unassembled WGS sequence"/>
</dbReference>
<name>A0A239B8B1_9RHOB</name>
<sequence length="72" mass="7130">MQRHTTTRFHLALCLGAAAVLAACGDNLGEQAAYGAGAGAVSAVALDTNVLTGAAVGVATNIAYCSTYPSRC</sequence>
<evidence type="ECO:0000256" key="1">
    <source>
        <dbReference type="SAM" id="SignalP"/>
    </source>
</evidence>
<reference evidence="2 3" key="1">
    <citation type="submission" date="2017-06" db="EMBL/GenBank/DDBJ databases">
        <authorList>
            <person name="Kim H.J."/>
            <person name="Triplett B.A."/>
        </authorList>
    </citation>
    <scope>NUCLEOTIDE SEQUENCE [LARGE SCALE GENOMIC DNA]</scope>
    <source>
        <strain evidence="2 3">DSM 11445</strain>
    </source>
</reference>
<feature type="chain" id="PRO_5012059752" description="Lipoprotein" evidence="1">
    <location>
        <begin position="23"/>
        <end position="72"/>
    </location>
</feature>
<dbReference type="RefSeq" id="WP_089276129.1">
    <property type="nucleotide sequence ID" value="NZ_FZON01000002.1"/>
</dbReference>
<evidence type="ECO:0000313" key="3">
    <source>
        <dbReference type="Proteomes" id="UP000198440"/>
    </source>
</evidence>
<protein>
    <recommendedName>
        <fullName evidence="4">Lipoprotein</fullName>
    </recommendedName>
</protein>
<dbReference type="PROSITE" id="PS51257">
    <property type="entry name" value="PROKAR_LIPOPROTEIN"/>
    <property type="match status" value="1"/>
</dbReference>
<dbReference type="EMBL" id="FZON01000002">
    <property type="protein sequence ID" value="SNS03771.1"/>
    <property type="molecule type" value="Genomic_DNA"/>
</dbReference>
<gene>
    <name evidence="2" type="ORF">SAMN04488078_1002122</name>
</gene>
<evidence type="ECO:0000313" key="2">
    <source>
        <dbReference type="EMBL" id="SNS03771.1"/>
    </source>
</evidence>
<proteinExistence type="predicted"/>
<feature type="signal peptide" evidence="1">
    <location>
        <begin position="1"/>
        <end position="22"/>
    </location>
</feature>
<dbReference type="AlphaFoldDB" id="A0A239B8B1"/>
<keyword evidence="1" id="KW-0732">Signal</keyword>
<accession>A0A239B8B1</accession>